<name>A0ABW1YHI5_9GAMM</name>
<dbReference type="RefSeq" id="WP_193192349.1">
    <property type="nucleotide sequence ID" value="NZ_JACZFR010000028.1"/>
</dbReference>
<feature type="compositionally biased region" description="Acidic residues" evidence="1">
    <location>
        <begin position="181"/>
        <end position="227"/>
    </location>
</feature>
<gene>
    <name evidence="2" type="ORF">ACFQBM_02980</name>
</gene>
<reference evidence="3" key="1">
    <citation type="journal article" date="2019" name="Int. J. Syst. Evol. Microbiol.">
        <title>The Global Catalogue of Microorganisms (GCM) 10K type strain sequencing project: providing services to taxonomists for standard genome sequencing and annotation.</title>
        <authorList>
            <consortium name="The Broad Institute Genomics Platform"/>
            <consortium name="The Broad Institute Genome Sequencing Center for Infectious Disease"/>
            <person name="Wu L."/>
            <person name="Ma J."/>
        </authorList>
    </citation>
    <scope>NUCLEOTIDE SEQUENCE [LARGE SCALE GENOMIC DNA]</scope>
    <source>
        <strain evidence="3">CGMCC 1.13718</strain>
    </source>
</reference>
<comment type="caution">
    <text evidence="2">The sequence shown here is derived from an EMBL/GenBank/DDBJ whole genome shotgun (WGS) entry which is preliminary data.</text>
</comment>
<feature type="region of interest" description="Disordered" evidence="1">
    <location>
        <begin position="170"/>
        <end position="227"/>
    </location>
</feature>
<keyword evidence="3" id="KW-1185">Reference proteome</keyword>
<evidence type="ECO:0000313" key="2">
    <source>
        <dbReference type="EMBL" id="MFC6632226.1"/>
    </source>
</evidence>
<dbReference type="EMBL" id="JBHSVR010000001">
    <property type="protein sequence ID" value="MFC6632226.1"/>
    <property type="molecule type" value="Genomic_DNA"/>
</dbReference>
<dbReference type="Proteomes" id="UP001596425">
    <property type="component" value="Unassembled WGS sequence"/>
</dbReference>
<dbReference type="InterPro" id="IPR019587">
    <property type="entry name" value="Polyketide_cyclase/dehydratase"/>
</dbReference>
<evidence type="ECO:0000313" key="3">
    <source>
        <dbReference type="Proteomes" id="UP001596425"/>
    </source>
</evidence>
<dbReference type="CDD" id="cd07818">
    <property type="entry name" value="SRPBCC_1"/>
    <property type="match status" value="1"/>
</dbReference>
<evidence type="ECO:0000256" key="1">
    <source>
        <dbReference type="SAM" id="MobiDB-lite"/>
    </source>
</evidence>
<sequence length="227" mass="25028">MRWILYILVFLALLVLAGFLFPREVTLERSVTIAKPPQTVFPYVNNLRNFNSWSPWYQLDPNTKYEYSGPDEGVGAAMSWSSDNPNVGSGSQTITASEPDSLVRTELDFGDQGVATAEFHLQPQGGGTQVTWQFNSDMGGGPIARWMGLMVKKMVGDSYQQGLDKLKKLVESEASQPPPTDDMDNGSDSELPSDVDDAMGADPEGVESEMEDQTLEEEGEEPIEENH</sequence>
<organism evidence="2 3">
    <name type="scientific">Microbulbifer taiwanensis</name>
    <dbReference type="NCBI Taxonomy" id="986746"/>
    <lineage>
        <taxon>Bacteria</taxon>
        <taxon>Pseudomonadati</taxon>
        <taxon>Pseudomonadota</taxon>
        <taxon>Gammaproteobacteria</taxon>
        <taxon>Cellvibrionales</taxon>
        <taxon>Microbulbiferaceae</taxon>
        <taxon>Microbulbifer</taxon>
    </lineage>
</organism>
<dbReference type="InterPro" id="IPR023393">
    <property type="entry name" value="START-like_dom_sf"/>
</dbReference>
<dbReference type="Gene3D" id="3.30.530.20">
    <property type="match status" value="1"/>
</dbReference>
<dbReference type="SUPFAM" id="SSF55961">
    <property type="entry name" value="Bet v1-like"/>
    <property type="match status" value="1"/>
</dbReference>
<protein>
    <submittedName>
        <fullName evidence="2">SRPBCC family protein</fullName>
    </submittedName>
</protein>
<dbReference type="Pfam" id="PF10604">
    <property type="entry name" value="Polyketide_cyc2"/>
    <property type="match status" value="1"/>
</dbReference>
<accession>A0ABW1YHI5</accession>
<proteinExistence type="predicted"/>